<keyword evidence="8" id="KW-0175">Coiled coil</keyword>
<dbReference type="GO" id="GO:0015562">
    <property type="term" value="F:efflux transmembrane transporter activity"/>
    <property type="evidence" value="ECO:0007669"/>
    <property type="project" value="InterPro"/>
</dbReference>
<organism evidence="9 10">
    <name type="scientific">Sneathiella litorea</name>
    <dbReference type="NCBI Taxonomy" id="2606216"/>
    <lineage>
        <taxon>Bacteria</taxon>
        <taxon>Pseudomonadati</taxon>
        <taxon>Pseudomonadota</taxon>
        <taxon>Alphaproteobacteria</taxon>
        <taxon>Sneathiellales</taxon>
        <taxon>Sneathiellaceae</taxon>
        <taxon>Sneathiella</taxon>
    </lineage>
</organism>
<dbReference type="GO" id="GO:0015288">
    <property type="term" value="F:porin activity"/>
    <property type="evidence" value="ECO:0007669"/>
    <property type="project" value="TreeGrafter"/>
</dbReference>
<dbReference type="InterPro" id="IPR010130">
    <property type="entry name" value="T1SS_OMP_TolC"/>
</dbReference>
<evidence type="ECO:0000256" key="1">
    <source>
        <dbReference type="ARBA" id="ARBA00004442"/>
    </source>
</evidence>
<evidence type="ECO:0000256" key="6">
    <source>
        <dbReference type="ARBA" id="ARBA00023136"/>
    </source>
</evidence>
<keyword evidence="10" id="KW-1185">Reference proteome</keyword>
<evidence type="ECO:0000256" key="2">
    <source>
        <dbReference type="ARBA" id="ARBA00007613"/>
    </source>
</evidence>
<dbReference type="Proteomes" id="UP000476030">
    <property type="component" value="Unassembled WGS sequence"/>
</dbReference>
<evidence type="ECO:0000256" key="7">
    <source>
        <dbReference type="ARBA" id="ARBA00023237"/>
    </source>
</evidence>
<dbReference type="PANTHER" id="PTHR30026">
    <property type="entry name" value="OUTER MEMBRANE PROTEIN TOLC"/>
    <property type="match status" value="1"/>
</dbReference>
<keyword evidence="3" id="KW-0813">Transport</keyword>
<comment type="subcellular location">
    <subcellularLocation>
        <location evidence="1">Cell outer membrane</location>
    </subcellularLocation>
</comment>
<dbReference type="GO" id="GO:1990281">
    <property type="term" value="C:efflux pump complex"/>
    <property type="evidence" value="ECO:0007669"/>
    <property type="project" value="TreeGrafter"/>
</dbReference>
<dbReference type="EMBL" id="WTUW01000002">
    <property type="protein sequence ID" value="MZR31290.1"/>
    <property type="molecule type" value="Genomic_DNA"/>
</dbReference>
<evidence type="ECO:0000256" key="8">
    <source>
        <dbReference type="SAM" id="Coils"/>
    </source>
</evidence>
<dbReference type="AlphaFoldDB" id="A0A6L8WA50"/>
<dbReference type="RefSeq" id="WP_161315808.1">
    <property type="nucleotide sequence ID" value="NZ_WTUW01000002.1"/>
</dbReference>
<comment type="caution">
    <text evidence="9">The sequence shown here is derived from an EMBL/GenBank/DDBJ whole genome shotgun (WGS) entry which is preliminary data.</text>
</comment>
<dbReference type="SUPFAM" id="SSF56954">
    <property type="entry name" value="Outer membrane efflux proteins (OEP)"/>
    <property type="match status" value="1"/>
</dbReference>
<reference evidence="9 10" key="1">
    <citation type="submission" date="2019-12" db="EMBL/GenBank/DDBJ databases">
        <title>Snethiella sp. nov. sp. isolated from sea sand.</title>
        <authorList>
            <person name="Kim J."/>
            <person name="Jeong S.E."/>
            <person name="Jung H.S."/>
            <person name="Jeon C.O."/>
        </authorList>
    </citation>
    <scope>NUCLEOTIDE SEQUENCE [LARGE SCALE GENOMIC DNA]</scope>
    <source>
        <strain evidence="9 10">DP05</strain>
    </source>
</reference>
<keyword evidence="4" id="KW-1134">Transmembrane beta strand</keyword>
<keyword evidence="5" id="KW-0812">Transmembrane</keyword>
<gene>
    <name evidence="9" type="ORF">GQE98_11670</name>
</gene>
<evidence type="ECO:0000313" key="10">
    <source>
        <dbReference type="Proteomes" id="UP000476030"/>
    </source>
</evidence>
<evidence type="ECO:0000313" key="9">
    <source>
        <dbReference type="EMBL" id="MZR31290.1"/>
    </source>
</evidence>
<dbReference type="GO" id="GO:0009279">
    <property type="term" value="C:cell outer membrane"/>
    <property type="evidence" value="ECO:0007669"/>
    <property type="project" value="UniProtKB-SubCell"/>
</dbReference>
<keyword evidence="7" id="KW-0998">Cell outer membrane</keyword>
<keyword evidence="6" id="KW-0472">Membrane</keyword>
<dbReference type="PANTHER" id="PTHR30026:SF22">
    <property type="entry name" value="OUTER MEMBRANE EFFLUX PROTEIN"/>
    <property type="match status" value="1"/>
</dbReference>
<dbReference type="Gene3D" id="1.20.1600.10">
    <property type="entry name" value="Outer membrane efflux proteins (OEP)"/>
    <property type="match status" value="1"/>
</dbReference>
<dbReference type="InterPro" id="IPR051906">
    <property type="entry name" value="TolC-like"/>
</dbReference>
<evidence type="ECO:0000256" key="4">
    <source>
        <dbReference type="ARBA" id="ARBA00022452"/>
    </source>
</evidence>
<feature type="coiled-coil region" evidence="8">
    <location>
        <begin position="324"/>
        <end position="351"/>
    </location>
</feature>
<accession>A0A6L8WA50</accession>
<evidence type="ECO:0000256" key="5">
    <source>
        <dbReference type="ARBA" id="ARBA00022692"/>
    </source>
</evidence>
<sequence length="447" mass="49496">MKLRNSAAKTVNVLSASILTAVFGSFIAVGAVQSETLTEAVQQTVSTYPEIAEASANRRAIDQELKQAEGLYLPSLDLEAGIGYEWTDTVTIDNEDLRRTESSLLLVQTLYDGGFRSAEVSRQGNRVDSAAYRVRERAEAIALDAVRSYLDTLRSLEIVELAKENVEKHRRTLNEIQDRVRAGQSGIGDDQQALARLAAAEDTLVETMRAQDDAEITYRRVVGIQPANLELPEFSDSVLPDNIEDVVAIALDSNPDIKFASSDIKTSEAEVRATQASYYPTINLEVGGSADNNLDGVEGHNDDFLAMVRLRYNLYRGGIDEGREKEAIARKAETEQRKRRFERLVEEEVRRSWSSLARSQARAEVLAAAVVANTEVASTYKQEFEIGQRDLLDLLDADNELFNSRTSLVTVEYSVKFAKYRLLATMGRLNSTLGVTLPTEATPMEKG</sequence>
<comment type="similarity">
    <text evidence="2">Belongs to the outer membrane factor (OMF) (TC 1.B.17) family.</text>
</comment>
<proteinExistence type="inferred from homology"/>
<name>A0A6L8WA50_9PROT</name>
<dbReference type="NCBIfam" id="TIGR01844">
    <property type="entry name" value="type_I_sec_TolC"/>
    <property type="match status" value="1"/>
</dbReference>
<dbReference type="InterPro" id="IPR003423">
    <property type="entry name" value="OMP_efflux"/>
</dbReference>
<dbReference type="Pfam" id="PF02321">
    <property type="entry name" value="OEP"/>
    <property type="match status" value="2"/>
</dbReference>
<evidence type="ECO:0000256" key="3">
    <source>
        <dbReference type="ARBA" id="ARBA00022448"/>
    </source>
</evidence>
<protein>
    <submittedName>
        <fullName evidence="9">TolC family outer membrane protein</fullName>
    </submittedName>
</protein>